<name>A0A382F7M8_9ZZZZ</name>
<organism evidence="1">
    <name type="scientific">marine metagenome</name>
    <dbReference type="NCBI Taxonomy" id="408172"/>
    <lineage>
        <taxon>unclassified sequences</taxon>
        <taxon>metagenomes</taxon>
        <taxon>ecological metagenomes</taxon>
    </lineage>
</organism>
<gene>
    <name evidence="1" type="ORF">METZ01_LOCUS211814</name>
</gene>
<dbReference type="EMBL" id="UINC01048438">
    <property type="protein sequence ID" value="SVB58960.1"/>
    <property type="molecule type" value="Genomic_DNA"/>
</dbReference>
<dbReference type="AlphaFoldDB" id="A0A382F7M8"/>
<sequence length="29" mass="2930">MGLATVIIKAAGKTVTACLFSEYGKGRGS</sequence>
<protein>
    <submittedName>
        <fullName evidence="1">Uncharacterized protein</fullName>
    </submittedName>
</protein>
<accession>A0A382F7M8</accession>
<evidence type="ECO:0000313" key="1">
    <source>
        <dbReference type="EMBL" id="SVB58960.1"/>
    </source>
</evidence>
<proteinExistence type="predicted"/>
<reference evidence="1" key="1">
    <citation type="submission" date="2018-05" db="EMBL/GenBank/DDBJ databases">
        <authorList>
            <person name="Lanie J.A."/>
            <person name="Ng W.-L."/>
            <person name="Kazmierczak K.M."/>
            <person name="Andrzejewski T.M."/>
            <person name="Davidsen T.M."/>
            <person name="Wayne K.J."/>
            <person name="Tettelin H."/>
            <person name="Glass J.I."/>
            <person name="Rusch D."/>
            <person name="Podicherti R."/>
            <person name="Tsui H.-C.T."/>
            <person name="Winkler M.E."/>
        </authorList>
    </citation>
    <scope>NUCLEOTIDE SEQUENCE</scope>
</reference>